<gene>
    <name evidence="1" type="ORF">GCM10022214_78090</name>
</gene>
<dbReference type="Proteomes" id="UP001500683">
    <property type="component" value="Unassembled WGS sequence"/>
</dbReference>
<organism evidence="1 2">
    <name type="scientific">Actinomadura miaoliensis</name>
    <dbReference type="NCBI Taxonomy" id="430685"/>
    <lineage>
        <taxon>Bacteria</taxon>
        <taxon>Bacillati</taxon>
        <taxon>Actinomycetota</taxon>
        <taxon>Actinomycetes</taxon>
        <taxon>Streptosporangiales</taxon>
        <taxon>Thermomonosporaceae</taxon>
        <taxon>Actinomadura</taxon>
    </lineage>
</organism>
<evidence type="ECO:0000313" key="2">
    <source>
        <dbReference type="Proteomes" id="UP001500683"/>
    </source>
</evidence>
<comment type="caution">
    <text evidence="1">The sequence shown here is derived from an EMBL/GenBank/DDBJ whole genome shotgun (WGS) entry which is preliminary data.</text>
</comment>
<reference evidence="2" key="1">
    <citation type="journal article" date="2019" name="Int. J. Syst. Evol. Microbiol.">
        <title>The Global Catalogue of Microorganisms (GCM) 10K type strain sequencing project: providing services to taxonomists for standard genome sequencing and annotation.</title>
        <authorList>
            <consortium name="The Broad Institute Genomics Platform"/>
            <consortium name="The Broad Institute Genome Sequencing Center for Infectious Disease"/>
            <person name="Wu L."/>
            <person name="Ma J."/>
        </authorList>
    </citation>
    <scope>NUCLEOTIDE SEQUENCE [LARGE SCALE GENOMIC DNA]</scope>
    <source>
        <strain evidence="2">JCM 16702</strain>
    </source>
</reference>
<name>A0ABP7WZS1_9ACTN</name>
<dbReference type="EMBL" id="BAAAZG010000061">
    <property type="protein sequence ID" value="GAA4100968.1"/>
    <property type="molecule type" value="Genomic_DNA"/>
</dbReference>
<evidence type="ECO:0000313" key="1">
    <source>
        <dbReference type="EMBL" id="GAA4100968.1"/>
    </source>
</evidence>
<protein>
    <submittedName>
        <fullName evidence="1">Uncharacterized protein</fullName>
    </submittedName>
</protein>
<accession>A0ABP7WZS1</accession>
<proteinExistence type="predicted"/>
<sequence length="149" mass="16432">MTRNDIRTFTRHGTSKCDAAASGFHLNTGTGTAEPSATSKIFRSRDETARTGVRIALLRMRAREPVRVLTSGRHRERDAYQRVDRAVHEIRSHPNTGTGTAEPSAHFKIFGPLSQHPPPGDWPRVRAGHALRLSIAMRGNCAVPCVQTL</sequence>
<keyword evidence="2" id="KW-1185">Reference proteome</keyword>